<evidence type="ECO:0000256" key="4">
    <source>
        <dbReference type="ARBA" id="ARBA00022801"/>
    </source>
</evidence>
<evidence type="ECO:0000256" key="2">
    <source>
        <dbReference type="ARBA" id="ARBA00022670"/>
    </source>
</evidence>
<dbReference type="InterPro" id="IPR030400">
    <property type="entry name" value="Sedolisin_dom"/>
</dbReference>
<dbReference type="SUPFAM" id="SSF52743">
    <property type="entry name" value="Subtilisin-like"/>
    <property type="match status" value="1"/>
</dbReference>
<name>A0ABY8EY06_MALFU</name>
<keyword evidence="3 8" id="KW-0479">Metal-binding</keyword>
<comment type="subcellular location">
    <subcellularLocation>
        <location evidence="1">Secreted</location>
        <location evidence="1">Extracellular space</location>
    </subcellularLocation>
</comment>
<evidence type="ECO:0000313" key="13">
    <source>
        <dbReference type="Proteomes" id="UP000818624"/>
    </source>
</evidence>
<evidence type="ECO:0000256" key="10">
    <source>
        <dbReference type="SAM" id="SignalP"/>
    </source>
</evidence>
<evidence type="ECO:0000256" key="5">
    <source>
        <dbReference type="ARBA" id="ARBA00022825"/>
    </source>
</evidence>
<evidence type="ECO:0000256" key="8">
    <source>
        <dbReference type="PROSITE-ProRule" id="PRU01032"/>
    </source>
</evidence>
<comment type="cofactor">
    <cofactor evidence="8">
        <name>Ca(2+)</name>
        <dbReference type="ChEBI" id="CHEBI:29108"/>
    </cofactor>
    <text evidence="8">Binds 1 Ca(2+) ion per subunit.</text>
</comment>
<keyword evidence="4 8" id="KW-0378">Hydrolase</keyword>
<feature type="active site" description="Charge relay system" evidence="8">
    <location>
        <position position="509"/>
    </location>
</feature>
<feature type="active site" description="Charge relay system" evidence="8">
    <location>
        <position position="291"/>
    </location>
</feature>
<evidence type="ECO:0000256" key="1">
    <source>
        <dbReference type="ARBA" id="ARBA00004239"/>
    </source>
</evidence>
<gene>
    <name evidence="12" type="ORF">GLX27_004298</name>
</gene>
<keyword evidence="2 8" id="KW-0645">Protease</keyword>
<proteinExistence type="predicted"/>
<feature type="binding site" evidence="8">
    <location>
        <position position="554"/>
    </location>
    <ligand>
        <name>Ca(2+)</name>
        <dbReference type="ChEBI" id="CHEBI:29108"/>
    </ligand>
</feature>
<dbReference type="Pfam" id="PF09286">
    <property type="entry name" value="Pro-kuma_activ"/>
    <property type="match status" value="1"/>
</dbReference>
<dbReference type="InterPro" id="IPR036852">
    <property type="entry name" value="Peptidase_S8/S53_dom_sf"/>
</dbReference>
<evidence type="ECO:0000256" key="7">
    <source>
        <dbReference type="ARBA" id="ARBA00023145"/>
    </source>
</evidence>
<keyword evidence="6 8" id="KW-0106">Calcium</keyword>
<dbReference type="SUPFAM" id="SSF54897">
    <property type="entry name" value="Protease propeptides/inhibitors"/>
    <property type="match status" value="1"/>
</dbReference>
<evidence type="ECO:0000256" key="6">
    <source>
        <dbReference type="ARBA" id="ARBA00022837"/>
    </source>
</evidence>
<evidence type="ECO:0000256" key="9">
    <source>
        <dbReference type="SAM" id="MobiDB-lite"/>
    </source>
</evidence>
<dbReference type="CDD" id="cd04056">
    <property type="entry name" value="Peptidases_S53"/>
    <property type="match status" value="1"/>
</dbReference>
<feature type="domain" description="Peptidase S53" evidence="11">
    <location>
        <begin position="208"/>
        <end position="595"/>
    </location>
</feature>
<evidence type="ECO:0000256" key="3">
    <source>
        <dbReference type="ARBA" id="ARBA00022723"/>
    </source>
</evidence>
<evidence type="ECO:0000313" key="12">
    <source>
        <dbReference type="EMBL" id="WFD49614.1"/>
    </source>
</evidence>
<dbReference type="Proteomes" id="UP000818624">
    <property type="component" value="Chromosome 6"/>
</dbReference>
<organism evidence="12 13">
    <name type="scientific">Malassezia furfur</name>
    <name type="common">Pityriasis versicolor infection agent</name>
    <name type="synonym">Pityrosporum furfur</name>
    <dbReference type="NCBI Taxonomy" id="55194"/>
    <lineage>
        <taxon>Eukaryota</taxon>
        <taxon>Fungi</taxon>
        <taxon>Dikarya</taxon>
        <taxon>Basidiomycota</taxon>
        <taxon>Ustilaginomycotina</taxon>
        <taxon>Malasseziomycetes</taxon>
        <taxon>Malasseziales</taxon>
        <taxon>Malasseziaceae</taxon>
        <taxon>Malassezia</taxon>
    </lineage>
</organism>
<protein>
    <recommendedName>
        <fullName evidence="11">Peptidase S53 domain-containing protein</fullName>
    </recommendedName>
</protein>
<accession>A0ABY8EY06</accession>
<dbReference type="Gene3D" id="3.40.50.200">
    <property type="entry name" value="Peptidase S8/S53 domain"/>
    <property type="match status" value="1"/>
</dbReference>
<dbReference type="InterPro" id="IPR050819">
    <property type="entry name" value="Tripeptidyl-peptidase_I"/>
</dbReference>
<dbReference type="PANTHER" id="PTHR14218:SF15">
    <property type="entry name" value="TRIPEPTIDYL-PEPTIDASE 1"/>
    <property type="match status" value="1"/>
</dbReference>
<feature type="binding site" evidence="8">
    <location>
        <position position="573"/>
    </location>
    <ligand>
        <name>Ca(2+)</name>
        <dbReference type="ChEBI" id="CHEBI:29108"/>
    </ligand>
</feature>
<dbReference type="SMART" id="SM00944">
    <property type="entry name" value="Pro-kuma_activ"/>
    <property type="match status" value="1"/>
</dbReference>
<dbReference type="InterPro" id="IPR015366">
    <property type="entry name" value="S53_propep"/>
</dbReference>
<dbReference type="EMBL" id="CP046239">
    <property type="protein sequence ID" value="WFD49614.1"/>
    <property type="molecule type" value="Genomic_DNA"/>
</dbReference>
<keyword evidence="7" id="KW-0865">Zymogen</keyword>
<sequence length="602" mass="63879">MWIAALGACLALRGAATGIDTAPTDALHAHGWVRRAVSDAHVPVRVFLGVSLNTSRIEQEVEAVSDPCSDRYGQYLDVNATLQLLNASSSSSHKHVERWLARRAVPYEAAHGLYMLDLDAAHAGALFNTTYHTYEHRDGRRAVHAHTHDVPDELRGHVEVFGPSVGRGAGRARRATPAAPPPPAHATRAASVERRDDALTTAYECETPVYPSCMQRMYATSNYTVQMPAANRVGIAGFAHEAPDADDLRAYAKQFRPDAVNASFTTVFTSQHSNDTFRHLSSAGRTEANLDVQMAVSQAYPIPVTYYYTSGTAPHDDTAHESGDDNEPFLRLFAYLLTLPDAELPRVLSLSYADPEATVPEAYARRVCTYAALLGLRGVTLVVGSGDEGVGPAEASHCPTGGGDTTQFVPWFPSTCPYLTSVGGTATPPYETVADRTNAGFSTGSGFSNYFAQPAWQQGVVGRYVNDSVAPAFQTHFWAGGRAYPDVAAVAAGLATWTRNASAQTSGTSASAPIFAATVALLNDVRLAANASRLGFLNPLLYTQLGAVPKAFNDVQQGSNPGCGTAGFNATPGWDAASGFGTPNFGVLRRAVLAGCAARAAP</sequence>
<dbReference type="PROSITE" id="PS00138">
    <property type="entry name" value="SUBTILASE_SER"/>
    <property type="match status" value="1"/>
</dbReference>
<dbReference type="PANTHER" id="PTHR14218">
    <property type="entry name" value="PROTEASE S8 TRIPEPTIDYL PEPTIDASE I CLN2"/>
    <property type="match status" value="1"/>
</dbReference>
<reference evidence="12 13" key="1">
    <citation type="journal article" date="2020" name="Elife">
        <title>Loss of centromere function drives karyotype evolution in closely related Malassezia species.</title>
        <authorList>
            <person name="Sankaranarayanan S.R."/>
            <person name="Ianiri G."/>
            <person name="Coelho M.A."/>
            <person name="Reza M.H."/>
            <person name="Thimmappa B.C."/>
            <person name="Ganguly P."/>
            <person name="Vadnala R.N."/>
            <person name="Sun S."/>
            <person name="Siddharthan R."/>
            <person name="Tellgren-Roth C."/>
            <person name="Dawson T.L."/>
            <person name="Heitman J."/>
            <person name="Sanyal K."/>
        </authorList>
    </citation>
    <scope>NUCLEOTIDE SEQUENCE [LARGE SCALE GENOMIC DNA]</scope>
    <source>
        <strain evidence="12">CBS14141</strain>
    </source>
</reference>
<keyword evidence="5 8" id="KW-0720">Serine protease</keyword>
<keyword evidence="13" id="KW-1185">Reference proteome</keyword>
<evidence type="ECO:0000259" key="11">
    <source>
        <dbReference type="PROSITE" id="PS51695"/>
    </source>
</evidence>
<dbReference type="PROSITE" id="PS51695">
    <property type="entry name" value="SEDOLISIN"/>
    <property type="match status" value="1"/>
</dbReference>
<feature type="active site" description="Charge relay system" evidence="8">
    <location>
        <position position="287"/>
    </location>
</feature>
<feature type="binding site" evidence="8">
    <location>
        <position position="555"/>
    </location>
    <ligand>
        <name>Ca(2+)</name>
        <dbReference type="ChEBI" id="CHEBI:29108"/>
    </ligand>
</feature>
<dbReference type="InterPro" id="IPR023828">
    <property type="entry name" value="Peptidase_S8_Ser-AS"/>
</dbReference>
<feature type="region of interest" description="Disordered" evidence="9">
    <location>
        <begin position="167"/>
        <end position="190"/>
    </location>
</feature>
<keyword evidence="10" id="KW-0732">Signal</keyword>
<feature type="signal peptide" evidence="10">
    <location>
        <begin position="1"/>
        <end position="18"/>
    </location>
</feature>
<feature type="chain" id="PRO_5047391493" description="Peptidase S53 domain-containing protein" evidence="10">
    <location>
        <begin position="19"/>
        <end position="602"/>
    </location>
</feature>
<feature type="binding site" evidence="8">
    <location>
        <position position="575"/>
    </location>
    <ligand>
        <name>Ca(2+)</name>
        <dbReference type="ChEBI" id="CHEBI:29108"/>
    </ligand>
</feature>